<sequence>MHFLVFGATGKSSKPAVTGACGSIFIETAHKEGHSIDLLARPSSVIPQKLRLCCRKIIQGRLDDPEILREAAESGADIFVSFAGPHHGQKGTPITDFYRQFLPLLGTQHSKRVLILSTPSFTAPEDRPSWKWNIGSIFMKIFSGEQYEEMVQAGVFITSLSLQDVKWVLYRVGRLTDGAAQPVVTTFLGSGRDNMSISRSSVARWVLTESQQANWTGKAPYICN</sequence>
<reference evidence="2 3" key="1">
    <citation type="submission" date="2013-03" db="EMBL/GenBank/DDBJ databases">
        <title>The Genome Sequence of Exophiala aquamarina CBS 119918.</title>
        <authorList>
            <consortium name="The Broad Institute Genomics Platform"/>
            <person name="Cuomo C."/>
            <person name="de Hoog S."/>
            <person name="Gorbushina A."/>
            <person name="Walker B."/>
            <person name="Young S.K."/>
            <person name="Zeng Q."/>
            <person name="Gargeya S."/>
            <person name="Fitzgerald M."/>
            <person name="Haas B."/>
            <person name="Abouelleil A."/>
            <person name="Allen A.W."/>
            <person name="Alvarado L."/>
            <person name="Arachchi H.M."/>
            <person name="Berlin A.M."/>
            <person name="Chapman S.B."/>
            <person name="Gainer-Dewar J."/>
            <person name="Goldberg J."/>
            <person name="Griggs A."/>
            <person name="Gujja S."/>
            <person name="Hansen M."/>
            <person name="Howarth C."/>
            <person name="Imamovic A."/>
            <person name="Ireland A."/>
            <person name="Larimer J."/>
            <person name="McCowan C."/>
            <person name="Murphy C."/>
            <person name="Pearson M."/>
            <person name="Poon T.W."/>
            <person name="Priest M."/>
            <person name="Roberts A."/>
            <person name="Saif S."/>
            <person name="Shea T."/>
            <person name="Sisk P."/>
            <person name="Sykes S."/>
            <person name="Wortman J."/>
            <person name="Nusbaum C."/>
            <person name="Birren B."/>
        </authorList>
    </citation>
    <scope>NUCLEOTIDE SEQUENCE [LARGE SCALE GENOMIC DNA]</scope>
    <source>
        <strain evidence="2 3">CBS 119918</strain>
    </source>
</reference>
<dbReference type="InterPro" id="IPR016040">
    <property type="entry name" value="NAD(P)-bd_dom"/>
</dbReference>
<protein>
    <recommendedName>
        <fullName evidence="1">NAD(P)-binding domain-containing protein</fullName>
    </recommendedName>
</protein>
<dbReference type="STRING" id="1182545.A0A072PT23"/>
<dbReference type="AlphaFoldDB" id="A0A072PT23"/>
<feature type="domain" description="NAD(P)-binding" evidence="1">
    <location>
        <begin position="18"/>
        <end position="208"/>
    </location>
</feature>
<gene>
    <name evidence="2" type="ORF">A1O9_06591</name>
</gene>
<dbReference type="Gene3D" id="3.40.50.720">
    <property type="entry name" value="NAD(P)-binding Rossmann-like Domain"/>
    <property type="match status" value="1"/>
</dbReference>
<dbReference type="RefSeq" id="XP_013261255.1">
    <property type="nucleotide sequence ID" value="XM_013405801.1"/>
</dbReference>
<comment type="caution">
    <text evidence="2">The sequence shown here is derived from an EMBL/GenBank/DDBJ whole genome shotgun (WGS) entry which is preliminary data.</text>
</comment>
<evidence type="ECO:0000313" key="3">
    <source>
        <dbReference type="Proteomes" id="UP000027920"/>
    </source>
</evidence>
<accession>A0A072PT23</accession>
<evidence type="ECO:0000259" key="1">
    <source>
        <dbReference type="Pfam" id="PF13460"/>
    </source>
</evidence>
<dbReference type="EMBL" id="AMGV01000004">
    <property type="protein sequence ID" value="KEF58665.1"/>
    <property type="molecule type" value="Genomic_DNA"/>
</dbReference>
<proteinExistence type="predicted"/>
<dbReference type="OrthoDB" id="10254221at2759"/>
<name>A0A072PT23_9EURO</name>
<dbReference type="GeneID" id="25281508"/>
<organism evidence="2 3">
    <name type="scientific">Exophiala aquamarina CBS 119918</name>
    <dbReference type="NCBI Taxonomy" id="1182545"/>
    <lineage>
        <taxon>Eukaryota</taxon>
        <taxon>Fungi</taxon>
        <taxon>Dikarya</taxon>
        <taxon>Ascomycota</taxon>
        <taxon>Pezizomycotina</taxon>
        <taxon>Eurotiomycetes</taxon>
        <taxon>Chaetothyriomycetidae</taxon>
        <taxon>Chaetothyriales</taxon>
        <taxon>Herpotrichiellaceae</taxon>
        <taxon>Exophiala</taxon>
    </lineage>
</organism>
<dbReference type="Pfam" id="PF13460">
    <property type="entry name" value="NAD_binding_10"/>
    <property type="match status" value="1"/>
</dbReference>
<dbReference type="VEuPathDB" id="FungiDB:A1O9_06591"/>
<dbReference type="HOGENOM" id="CLU_025711_4_3_1"/>
<dbReference type="Proteomes" id="UP000027920">
    <property type="component" value="Unassembled WGS sequence"/>
</dbReference>
<dbReference type="SUPFAM" id="SSF51735">
    <property type="entry name" value="NAD(P)-binding Rossmann-fold domains"/>
    <property type="match status" value="1"/>
</dbReference>
<dbReference type="InterPro" id="IPR036291">
    <property type="entry name" value="NAD(P)-bd_dom_sf"/>
</dbReference>
<evidence type="ECO:0000313" key="2">
    <source>
        <dbReference type="EMBL" id="KEF58665.1"/>
    </source>
</evidence>
<keyword evidence="3" id="KW-1185">Reference proteome</keyword>